<organism evidence="6 7">
    <name type="scientific">Clavelina lepadiformis</name>
    <name type="common">Light-bulb sea squirt</name>
    <name type="synonym">Ascidia lepadiformis</name>
    <dbReference type="NCBI Taxonomy" id="159417"/>
    <lineage>
        <taxon>Eukaryota</taxon>
        <taxon>Metazoa</taxon>
        <taxon>Chordata</taxon>
        <taxon>Tunicata</taxon>
        <taxon>Ascidiacea</taxon>
        <taxon>Aplousobranchia</taxon>
        <taxon>Clavelinidae</taxon>
        <taxon>Clavelina</taxon>
    </lineage>
</organism>
<keyword evidence="4" id="KW-0472">Membrane</keyword>
<evidence type="ECO:0000256" key="3">
    <source>
        <dbReference type="PROSITE-ProRule" id="PRU00992"/>
    </source>
</evidence>
<dbReference type="SUPFAM" id="SSF50044">
    <property type="entry name" value="SH3-domain"/>
    <property type="match status" value="1"/>
</dbReference>
<proteinExistence type="inferred from homology"/>
<dbReference type="Gene3D" id="2.30.30.40">
    <property type="entry name" value="SH3 Domains"/>
    <property type="match status" value="1"/>
</dbReference>
<evidence type="ECO:0000256" key="4">
    <source>
        <dbReference type="SAM" id="Phobius"/>
    </source>
</evidence>
<dbReference type="EMBL" id="CAWYQH010000101">
    <property type="protein sequence ID" value="CAK8686073.1"/>
    <property type="molecule type" value="Genomic_DNA"/>
</dbReference>
<feature type="transmembrane region" description="Helical" evidence="4">
    <location>
        <begin position="6"/>
        <end position="30"/>
    </location>
</feature>
<dbReference type="Gene3D" id="3.40.50.11350">
    <property type="match status" value="1"/>
</dbReference>
<dbReference type="Pfam" id="PF19745">
    <property type="entry name" value="FUT8_N_cat"/>
    <property type="match status" value="1"/>
</dbReference>
<evidence type="ECO:0000256" key="2">
    <source>
        <dbReference type="ARBA" id="ARBA00022679"/>
    </source>
</evidence>
<feature type="region of interest" description="Important for donor substrate binding" evidence="3">
    <location>
        <begin position="238"/>
        <end position="239"/>
    </location>
</feature>
<evidence type="ECO:0000313" key="6">
    <source>
        <dbReference type="EMBL" id="CAK8686073.1"/>
    </source>
</evidence>
<keyword evidence="7" id="KW-1185">Reference proteome</keyword>
<dbReference type="Proteomes" id="UP001642483">
    <property type="component" value="Unassembled WGS sequence"/>
</dbReference>
<comment type="caution">
    <text evidence="6">The sequence shown here is derived from an EMBL/GenBank/DDBJ whole genome shotgun (WGS) entry which is preliminary data.</text>
</comment>
<dbReference type="InterPro" id="IPR027350">
    <property type="entry name" value="GT23_dom"/>
</dbReference>
<keyword evidence="4" id="KW-0812">Transmembrane</keyword>
<dbReference type="InterPro" id="IPR036028">
    <property type="entry name" value="SH3-like_dom_sf"/>
</dbReference>
<dbReference type="PANTHER" id="PTHR13132:SF29">
    <property type="entry name" value="ALPHA-(1,6)-FUCOSYLTRANSFERASE"/>
    <property type="match status" value="1"/>
</dbReference>
<accession>A0ABP0G5A5</accession>
<gene>
    <name evidence="6" type="ORF">CVLEPA_LOCUS17983</name>
</gene>
<keyword evidence="4" id="KW-1133">Transmembrane helix</keyword>
<protein>
    <recommendedName>
        <fullName evidence="5">GT23 domain-containing protein</fullName>
    </recommendedName>
</protein>
<comment type="similarity">
    <text evidence="3">Belongs to the glycosyltransferase 23 family.</text>
</comment>
<evidence type="ECO:0000313" key="7">
    <source>
        <dbReference type="Proteomes" id="UP001642483"/>
    </source>
</evidence>
<dbReference type="InterPro" id="IPR045573">
    <property type="entry name" value="Fut8_N_cat"/>
</dbReference>
<feature type="domain" description="GT23" evidence="5">
    <location>
        <begin position="199"/>
        <end position="370"/>
    </location>
</feature>
<sequence>MKGFSIFAKTVLLFLSVYGVIVILTGVVLLQRVVQKAASKELSLDQDCDSASQAACNGSSTHQSLIELKNHKLKSFSKVVQVIIHEIQSRKNCKESAVYHCTELRCGLGCTMHQIASCMMTSLSMNRSLVLAYNSRGSFGVFQSRRLHENVFLPISPGCNFANEPDGIAVHRPPKYWEFNMTTFPSFVREGINQLHPLPMSWWVGQVMTYLMRLQPDVEEDIIRKLELGKPYVGLHIRRSDKLLHEAGLHDVDGYMAVVERWFEKYETLHTRAYDRRRRAYLATDDLSVLREIIERYPDYEIVYNNESITSAANTRERGNEASMKLVLADIFALTRANYVVCTFSSNICRLVYELMQTIHGDATDFLFSLDRSYNFHKRTMPTFHRVVLQHEPQQKFELELAVGDNVLPISKIWATNTWTGRNIRTGKTGTYPDYKVKVHSNVN</sequence>
<evidence type="ECO:0000256" key="1">
    <source>
        <dbReference type="ARBA" id="ARBA00022676"/>
    </source>
</evidence>
<keyword evidence="1 3" id="KW-0328">Glycosyltransferase</keyword>
<reference evidence="6 7" key="1">
    <citation type="submission" date="2024-02" db="EMBL/GenBank/DDBJ databases">
        <authorList>
            <person name="Daric V."/>
            <person name="Darras S."/>
        </authorList>
    </citation>
    <scope>NUCLEOTIDE SEQUENCE [LARGE SCALE GENOMIC DNA]</scope>
</reference>
<dbReference type="PROSITE" id="PS51659">
    <property type="entry name" value="GT23"/>
    <property type="match status" value="1"/>
</dbReference>
<dbReference type="PANTHER" id="PTHR13132">
    <property type="entry name" value="ALPHA- 1,6 -FUCOSYLTRANSFERASE"/>
    <property type="match status" value="1"/>
</dbReference>
<keyword evidence="2 3" id="KW-0808">Transferase</keyword>
<evidence type="ECO:0000259" key="5">
    <source>
        <dbReference type="PROSITE" id="PS51659"/>
    </source>
</evidence>
<name>A0ABP0G5A5_CLALP</name>